<keyword evidence="2" id="KW-0812">Transmembrane</keyword>
<comment type="caution">
    <text evidence="3">The sequence shown here is derived from an EMBL/GenBank/DDBJ whole genome shotgun (WGS) entry which is preliminary data.</text>
</comment>
<feature type="transmembrane region" description="Helical" evidence="2">
    <location>
        <begin position="161"/>
        <end position="181"/>
    </location>
</feature>
<proteinExistence type="predicted"/>
<feature type="region of interest" description="Disordered" evidence="1">
    <location>
        <begin position="1"/>
        <end position="23"/>
    </location>
</feature>
<evidence type="ECO:0000256" key="2">
    <source>
        <dbReference type="SAM" id="Phobius"/>
    </source>
</evidence>
<organism evidence="3">
    <name type="scientific">mine drainage metagenome</name>
    <dbReference type="NCBI Taxonomy" id="410659"/>
    <lineage>
        <taxon>unclassified sequences</taxon>
        <taxon>metagenomes</taxon>
        <taxon>ecological metagenomes</taxon>
    </lineage>
</organism>
<evidence type="ECO:0000256" key="1">
    <source>
        <dbReference type="SAM" id="MobiDB-lite"/>
    </source>
</evidence>
<dbReference type="AlphaFoldDB" id="A0A1J5RVX2"/>
<feature type="region of interest" description="Disordered" evidence="1">
    <location>
        <begin position="36"/>
        <end position="62"/>
    </location>
</feature>
<evidence type="ECO:0000313" key="3">
    <source>
        <dbReference type="EMBL" id="OIR00313.1"/>
    </source>
</evidence>
<keyword evidence="2" id="KW-1133">Transmembrane helix</keyword>
<gene>
    <name evidence="3" type="ORF">GALL_175660</name>
</gene>
<dbReference type="EMBL" id="MLJW01000096">
    <property type="protein sequence ID" value="OIR00313.1"/>
    <property type="molecule type" value="Genomic_DNA"/>
</dbReference>
<accession>A0A1J5RVX2</accession>
<keyword evidence="2" id="KW-0472">Membrane</keyword>
<sequence>MSADDNDDWTGTSELVPQQDRMQERTKAIEALLRTRPSTLRVVDDRPPPEPEAPPAPTRPKTREFLFRGGLYTFEAIGVRSEKEKRSGVAERWQADIHADQNVGINLMIYEYYDGRFTPWAFDGIFFNDFLQAASVGVVSGGFQAQWHHEQQEHERTRRKMALLLPGAAILGFMAGVLLFLR</sequence>
<name>A0A1J5RVX2_9ZZZZ</name>
<protein>
    <submittedName>
        <fullName evidence="3">Uncharacterized protein</fullName>
    </submittedName>
</protein>
<reference evidence="3" key="1">
    <citation type="submission" date="2016-10" db="EMBL/GenBank/DDBJ databases">
        <title>Sequence of Gallionella enrichment culture.</title>
        <authorList>
            <person name="Poehlein A."/>
            <person name="Muehling M."/>
            <person name="Daniel R."/>
        </authorList>
    </citation>
    <scope>NUCLEOTIDE SEQUENCE</scope>
</reference>